<dbReference type="AlphaFoldDB" id="A0A8J9VJZ5"/>
<evidence type="ECO:0000313" key="3">
    <source>
        <dbReference type="Proteomes" id="UP000838878"/>
    </source>
</evidence>
<accession>A0A8J9VJZ5</accession>
<dbReference type="PANTHER" id="PTHR47272">
    <property type="entry name" value="DDE_TNP_1_7 DOMAIN-CONTAINING PROTEIN"/>
    <property type="match status" value="1"/>
</dbReference>
<feature type="non-terminal residue" evidence="2">
    <location>
        <position position="287"/>
    </location>
</feature>
<feature type="domain" description="PiggyBac transposable element-derived protein" evidence="1">
    <location>
        <begin position="15"/>
        <end position="106"/>
    </location>
</feature>
<organism evidence="2 3">
    <name type="scientific">Brenthis ino</name>
    <name type="common">lesser marbled fritillary</name>
    <dbReference type="NCBI Taxonomy" id="405034"/>
    <lineage>
        <taxon>Eukaryota</taxon>
        <taxon>Metazoa</taxon>
        <taxon>Ecdysozoa</taxon>
        <taxon>Arthropoda</taxon>
        <taxon>Hexapoda</taxon>
        <taxon>Insecta</taxon>
        <taxon>Pterygota</taxon>
        <taxon>Neoptera</taxon>
        <taxon>Endopterygota</taxon>
        <taxon>Lepidoptera</taxon>
        <taxon>Glossata</taxon>
        <taxon>Ditrysia</taxon>
        <taxon>Papilionoidea</taxon>
        <taxon>Nymphalidae</taxon>
        <taxon>Heliconiinae</taxon>
        <taxon>Argynnini</taxon>
        <taxon>Brenthis</taxon>
    </lineage>
</organism>
<dbReference type="OrthoDB" id="6923572at2759"/>
<evidence type="ECO:0000259" key="1">
    <source>
        <dbReference type="Pfam" id="PF13843"/>
    </source>
</evidence>
<reference evidence="2" key="1">
    <citation type="submission" date="2021-12" db="EMBL/GenBank/DDBJ databases">
        <authorList>
            <person name="Martin H S."/>
        </authorList>
    </citation>
    <scope>NUCLEOTIDE SEQUENCE</scope>
</reference>
<dbReference type="Pfam" id="PF13843">
    <property type="entry name" value="DDE_Tnp_1_7"/>
    <property type="match status" value="1"/>
</dbReference>
<gene>
    <name evidence="2" type="ORF">BINO364_LOCUS9012</name>
</gene>
<evidence type="ECO:0000313" key="2">
    <source>
        <dbReference type="EMBL" id="CAH0723143.1"/>
    </source>
</evidence>
<dbReference type="InterPro" id="IPR029526">
    <property type="entry name" value="PGBD"/>
</dbReference>
<keyword evidence="3" id="KW-1185">Reference proteome</keyword>
<dbReference type="PANTHER" id="PTHR47272:SF2">
    <property type="entry name" value="PIGGYBAC TRANSPOSABLE ELEMENT-DERIVED PROTEIN 3-LIKE"/>
    <property type="match status" value="1"/>
</dbReference>
<dbReference type="EMBL" id="OV170223">
    <property type="protein sequence ID" value="CAH0723143.1"/>
    <property type="molecule type" value="Genomic_DNA"/>
</dbReference>
<sequence length="287" mass="33035">MLRKLGRGSYDCIVRGDEKVAVVKWFDNKPIFVASTENAVHPEDTCRRWSKEQKKYIDVTRPASIKLYNSFMGGIDLLDRVIGKYAMRGRTGKWTVRAIFHFVDFAAAASWIEYRRDAKALGEKPCQYFDFKMELAKTLIYASQNKNPQNPHAERLSPRHSPTTSFTRSLKRRIVTALPHEEKKKQASHLPEDMTRTDKNRSKCTLPGCKALTFIKCQECEYANPEWLLRQEVLQLLTNFSVFIIFTGDSLSFRLCRTTVDQLVSFGKNQWVMNGSLPCSELTQGAY</sequence>
<proteinExistence type="predicted"/>
<name>A0A8J9VJZ5_9NEOP</name>
<protein>
    <recommendedName>
        <fullName evidence="1">PiggyBac transposable element-derived protein domain-containing protein</fullName>
    </recommendedName>
</protein>
<dbReference type="Proteomes" id="UP000838878">
    <property type="component" value="Chromosome 3"/>
</dbReference>